<keyword evidence="1" id="KW-0732">Signal</keyword>
<accession>A0A8I1DGB4</accession>
<gene>
    <name evidence="2" type="ORF">I8U20_14170</name>
</gene>
<comment type="caution">
    <text evidence="2">The sequence shown here is derived from an EMBL/GenBank/DDBJ whole genome shotgun (WGS) entry which is preliminary data.</text>
</comment>
<evidence type="ECO:0000313" key="2">
    <source>
        <dbReference type="EMBL" id="MBH8596445.1"/>
    </source>
</evidence>
<name>A0A8I1DGB4_THEIN</name>
<dbReference type="AlphaFoldDB" id="A0A8I1DGB4"/>
<protein>
    <submittedName>
        <fullName evidence="2">Uncharacterized protein</fullName>
    </submittedName>
</protein>
<sequence length="242" mass="27994">MNFKRIWVLTIMLFACLVAGCTGGMGELDQAEEKEIKEKAIQYIKDKYQKEYVVSEVVKNPATGQAYTIRGNIKDDQNTRVTVIIELPDEIRDTYVGKLWSEELKPEITSLAEKYMDINTVEDIAYTSGTKGDSVRGEIPSVFEHLKNGGDQQFTLSISLRIYEQNGQYEQGIKRFLKELRGMHFHEVVMEIFVSDDELKTVSEKAEESKYTLYRYNISIDDIQKIDIDHYNLDQYKTVLKD</sequence>
<dbReference type="EMBL" id="JAECVW010000018">
    <property type="protein sequence ID" value="MBH8596445.1"/>
    <property type="molecule type" value="Genomic_DNA"/>
</dbReference>
<evidence type="ECO:0000256" key="1">
    <source>
        <dbReference type="SAM" id="SignalP"/>
    </source>
</evidence>
<evidence type="ECO:0000313" key="3">
    <source>
        <dbReference type="Proteomes" id="UP000633619"/>
    </source>
</evidence>
<feature type="chain" id="PRO_5039335498" evidence="1">
    <location>
        <begin position="21"/>
        <end position="242"/>
    </location>
</feature>
<feature type="signal peptide" evidence="1">
    <location>
        <begin position="1"/>
        <end position="20"/>
    </location>
</feature>
<organism evidence="2 3">
    <name type="scientific">Thermoactinomyces intermedius</name>
    <dbReference type="NCBI Taxonomy" id="2024"/>
    <lineage>
        <taxon>Bacteria</taxon>
        <taxon>Bacillati</taxon>
        <taxon>Bacillota</taxon>
        <taxon>Bacilli</taxon>
        <taxon>Bacillales</taxon>
        <taxon>Thermoactinomycetaceae</taxon>
        <taxon>Thermoactinomyces</taxon>
    </lineage>
</organism>
<proteinExistence type="predicted"/>
<dbReference type="PROSITE" id="PS51257">
    <property type="entry name" value="PROKAR_LIPOPROTEIN"/>
    <property type="match status" value="1"/>
</dbReference>
<reference evidence="2 3" key="1">
    <citation type="submission" date="2020-12" db="EMBL/GenBank/DDBJ databases">
        <title>WGS of Thermoactinomyces spp.</title>
        <authorList>
            <person name="Cheng K."/>
        </authorList>
    </citation>
    <scope>NUCLEOTIDE SEQUENCE [LARGE SCALE GENOMIC DNA]</scope>
    <source>
        <strain evidence="3">CICC 10671\DSM 43846</strain>
    </source>
</reference>
<dbReference type="Proteomes" id="UP000633619">
    <property type="component" value="Unassembled WGS sequence"/>
</dbReference>
<dbReference type="RefSeq" id="WP_037998408.1">
    <property type="nucleotide sequence ID" value="NZ_JACEIR010000022.1"/>
</dbReference>
<keyword evidence="3" id="KW-1185">Reference proteome</keyword>